<comment type="caution">
    <text evidence="12">The sequence shown here is derived from an EMBL/GenBank/DDBJ whole genome shotgun (WGS) entry which is preliminary data.</text>
</comment>
<dbReference type="STRING" id="1802281.A3A44_00895"/>
<gene>
    <name evidence="12" type="ORF">A3A44_00895</name>
</gene>
<dbReference type="SUPFAM" id="SSF53335">
    <property type="entry name" value="S-adenosyl-L-methionine-dependent methyltransferases"/>
    <property type="match status" value="1"/>
</dbReference>
<evidence type="ECO:0000256" key="3">
    <source>
        <dbReference type="ARBA" id="ARBA00011890"/>
    </source>
</evidence>
<dbReference type="GO" id="GO:0032259">
    <property type="term" value="P:methylation"/>
    <property type="evidence" value="ECO:0007669"/>
    <property type="project" value="UniProtKB-KW"/>
</dbReference>
<keyword evidence="6" id="KW-0489">Methyltransferase</keyword>
<sequence length="220" mass="23773">MHTLDELIASLRAKGVLKSARIARAFGRVDRKDFVPAEFVERAYDDTALPIGEGQTISQPYTVVFMLELLAPEASERIVDVGYGSGWQTALLAELVGKRGRVYAIELLPNRCASGKANVEKYPALASRVDFYCENAAPGLPAVAREVGGFDGIIAAAEVREVPPAWREQLKIGGRLVYPRASSIFREVKKADGAFDAKEYAGFAFVPFVEGGAGAGAHQR</sequence>
<dbReference type="PANTHER" id="PTHR11579:SF0">
    <property type="entry name" value="PROTEIN-L-ISOASPARTATE(D-ASPARTATE) O-METHYLTRANSFERASE"/>
    <property type="match status" value="1"/>
</dbReference>
<name>A0A1G2LA54_9BACT</name>
<evidence type="ECO:0000256" key="11">
    <source>
        <dbReference type="ARBA" id="ARBA00031350"/>
    </source>
</evidence>
<evidence type="ECO:0000256" key="5">
    <source>
        <dbReference type="ARBA" id="ARBA00022490"/>
    </source>
</evidence>
<dbReference type="PANTHER" id="PTHR11579">
    <property type="entry name" value="PROTEIN-L-ISOASPARTATE O-METHYLTRANSFERASE"/>
    <property type="match status" value="1"/>
</dbReference>
<dbReference type="Proteomes" id="UP000178977">
    <property type="component" value="Unassembled WGS sequence"/>
</dbReference>
<evidence type="ECO:0000256" key="2">
    <source>
        <dbReference type="ARBA" id="ARBA00005369"/>
    </source>
</evidence>
<evidence type="ECO:0000313" key="12">
    <source>
        <dbReference type="EMBL" id="OHA08450.1"/>
    </source>
</evidence>
<comment type="subcellular location">
    <subcellularLocation>
        <location evidence="1">Cytoplasm</location>
    </subcellularLocation>
</comment>
<accession>A0A1G2LA54</accession>
<evidence type="ECO:0000256" key="1">
    <source>
        <dbReference type="ARBA" id="ARBA00004496"/>
    </source>
</evidence>
<reference evidence="12 13" key="1">
    <citation type="journal article" date="2016" name="Nat. Commun.">
        <title>Thousands of microbial genomes shed light on interconnected biogeochemical processes in an aquifer system.</title>
        <authorList>
            <person name="Anantharaman K."/>
            <person name="Brown C.T."/>
            <person name="Hug L.A."/>
            <person name="Sharon I."/>
            <person name="Castelle C.J."/>
            <person name="Probst A.J."/>
            <person name="Thomas B.C."/>
            <person name="Singh A."/>
            <person name="Wilkins M.J."/>
            <person name="Karaoz U."/>
            <person name="Brodie E.L."/>
            <person name="Williams K.H."/>
            <person name="Hubbard S.S."/>
            <person name="Banfield J.F."/>
        </authorList>
    </citation>
    <scope>NUCLEOTIDE SEQUENCE [LARGE SCALE GENOMIC DNA]</scope>
</reference>
<dbReference type="InterPro" id="IPR000682">
    <property type="entry name" value="PCMT"/>
</dbReference>
<organism evidence="12 13">
    <name type="scientific">Candidatus Sungbacteria bacterium RIFCSPLOWO2_01_FULL_60_25</name>
    <dbReference type="NCBI Taxonomy" id="1802281"/>
    <lineage>
        <taxon>Bacteria</taxon>
        <taxon>Candidatus Sungiibacteriota</taxon>
    </lineage>
</organism>
<proteinExistence type="inferred from homology"/>
<dbReference type="GO" id="GO:0004719">
    <property type="term" value="F:protein-L-isoaspartate (D-aspartate) O-methyltransferase activity"/>
    <property type="evidence" value="ECO:0007669"/>
    <property type="project" value="UniProtKB-EC"/>
</dbReference>
<evidence type="ECO:0000256" key="4">
    <source>
        <dbReference type="ARBA" id="ARBA00013346"/>
    </source>
</evidence>
<evidence type="ECO:0000256" key="6">
    <source>
        <dbReference type="ARBA" id="ARBA00022603"/>
    </source>
</evidence>
<evidence type="ECO:0000256" key="7">
    <source>
        <dbReference type="ARBA" id="ARBA00022679"/>
    </source>
</evidence>
<keyword evidence="7" id="KW-0808">Transferase</keyword>
<dbReference type="EMBL" id="MHQT01000040">
    <property type="protein sequence ID" value="OHA08450.1"/>
    <property type="molecule type" value="Genomic_DNA"/>
</dbReference>
<dbReference type="GO" id="GO:0005737">
    <property type="term" value="C:cytoplasm"/>
    <property type="evidence" value="ECO:0007669"/>
    <property type="project" value="UniProtKB-SubCell"/>
</dbReference>
<evidence type="ECO:0000313" key="13">
    <source>
        <dbReference type="Proteomes" id="UP000178977"/>
    </source>
</evidence>
<dbReference type="InterPro" id="IPR029063">
    <property type="entry name" value="SAM-dependent_MTases_sf"/>
</dbReference>
<evidence type="ECO:0000256" key="9">
    <source>
        <dbReference type="ARBA" id="ARBA00030757"/>
    </source>
</evidence>
<dbReference type="EC" id="2.1.1.77" evidence="3"/>
<dbReference type="Pfam" id="PF01135">
    <property type="entry name" value="PCMT"/>
    <property type="match status" value="1"/>
</dbReference>
<dbReference type="CDD" id="cd02440">
    <property type="entry name" value="AdoMet_MTases"/>
    <property type="match status" value="1"/>
</dbReference>
<dbReference type="AlphaFoldDB" id="A0A1G2LA54"/>
<evidence type="ECO:0000256" key="10">
    <source>
        <dbReference type="ARBA" id="ARBA00031323"/>
    </source>
</evidence>
<dbReference type="Gene3D" id="3.40.50.150">
    <property type="entry name" value="Vaccinia Virus protein VP39"/>
    <property type="match status" value="1"/>
</dbReference>
<protein>
    <recommendedName>
        <fullName evidence="4">Protein-L-isoaspartate O-methyltransferase</fullName>
        <ecNumber evidence="3">2.1.1.77</ecNumber>
    </recommendedName>
    <alternativeName>
        <fullName evidence="11">L-isoaspartyl protein carboxyl methyltransferase</fullName>
    </alternativeName>
    <alternativeName>
        <fullName evidence="9">Protein L-isoaspartyl methyltransferase</fullName>
    </alternativeName>
    <alternativeName>
        <fullName evidence="10">Protein-beta-aspartate methyltransferase</fullName>
    </alternativeName>
</protein>
<comment type="similarity">
    <text evidence="2">Belongs to the methyltransferase superfamily. L-isoaspartyl/D-aspartyl protein methyltransferase family.</text>
</comment>
<evidence type="ECO:0000256" key="8">
    <source>
        <dbReference type="ARBA" id="ARBA00022691"/>
    </source>
</evidence>
<keyword evidence="5" id="KW-0963">Cytoplasm</keyword>
<keyword evidence="8" id="KW-0949">S-adenosyl-L-methionine</keyword>